<dbReference type="PANTHER" id="PTHR10849:SF20">
    <property type="entry name" value="NADH DEHYDROGENASE [UBIQUINONE] IRON-SULFUR PROTEIN 8, MITOCHONDRIAL"/>
    <property type="match status" value="1"/>
</dbReference>
<feature type="binding site" evidence="8">
    <location>
        <position position="73"/>
    </location>
    <ligand>
        <name>[4Fe-4S] cluster</name>
        <dbReference type="ChEBI" id="CHEBI:49883"/>
        <label>1</label>
    </ligand>
</feature>
<evidence type="ECO:0000313" key="11">
    <source>
        <dbReference type="Proteomes" id="UP000248790"/>
    </source>
</evidence>
<feature type="binding site" evidence="8">
    <location>
        <position position="76"/>
    </location>
    <ligand>
        <name>[4Fe-4S] cluster</name>
        <dbReference type="ChEBI" id="CHEBI:49883"/>
        <label>1</label>
    </ligand>
</feature>
<keyword evidence="8" id="KW-0830">Ubiquinone</keyword>
<dbReference type="Pfam" id="PF12838">
    <property type="entry name" value="Fer4_7"/>
    <property type="match status" value="1"/>
</dbReference>
<evidence type="ECO:0000256" key="4">
    <source>
        <dbReference type="ARBA" id="ARBA00022737"/>
    </source>
</evidence>
<dbReference type="EMBL" id="QLMC01000003">
    <property type="protein sequence ID" value="RAJ97710.1"/>
    <property type="molecule type" value="Genomic_DNA"/>
</dbReference>
<sequence length="187" mass="21349">MQLTNRSKQVSNKQMTLAEKMYLPAIAQGLAITIKHFFGKKVTVAYPEVKRYLGPVFRGHHVLKRDEEGRERCTACGLCSLACPAEAISMVAAERKKGEEGLYREEKYAAVYEINMLRCIFCGLCEEACPKQAVYLRHDRMVPIFTERDQVIYGKDQLVEKMDDRYIRTNPDVQATPTEPSYSRSAT</sequence>
<dbReference type="GO" id="GO:0051539">
    <property type="term" value="F:4 iron, 4 sulfur cluster binding"/>
    <property type="evidence" value="ECO:0007669"/>
    <property type="project" value="UniProtKB-KW"/>
</dbReference>
<feature type="domain" description="4Fe-4S ferredoxin-type" evidence="9">
    <location>
        <begin position="64"/>
        <end position="93"/>
    </location>
</feature>
<comment type="similarity">
    <text evidence="1 8">Belongs to the complex I 23 kDa subunit family.</text>
</comment>
<keyword evidence="5 8" id="KW-1278">Translocase</keyword>
<dbReference type="GO" id="GO:0048038">
    <property type="term" value="F:quinone binding"/>
    <property type="evidence" value="ECO:0007669"/>
    <property type="project" value="UniProtKB-KW"/>
</dbReference>
<feature type="binding site" evidence="8">
    <location>
        <position position="122"/>
    </location>
    <ligand>
        <name>[4Fe-4S] cluster</name>
        <dbReference type="ChEBI" id="CHEBI:49883"/>
        <label>2</label>
    </ligand>
</feature>
<gene>
    <name evidence="8" type="primary">nuoI</name>
    <name evidence="10" type="ORF">LX87_02613</name>
</gene>
<evidence type="ECO:0000256" key="1">
    <source>
        <dbReference type="ARBA" id="ARBA00010277"/>
    </source>
</evidence>
<keyword evidence="3 8" id="KW-0479">Metal-binding</keyword>
<comment type="catalytic activity">
    <reaction evidence="8">
        <text>a quinone + NADH + 5 H(+)(in) = a quinol + NAD(+) + 4 H(+)(out)</text>
        <dbReference type="Rhea" id="RHEA:57888"/>
        <dbReference type="ChEBI" id="CHEBI:15378"/>
        <dbReference type="ChEBI" id="CHEBI:24646"/>
        <dbReference type="ChEBI" id="CHEBI:57540"/>
        <dbReference type="ChEBI" id="CHEBI:57945"/>
        <dbReference type="ChEBI" id="CHEBI:132124"/>
    </reaction>
</comment>
<comment type="cofactor">
    <cofactor evidence="8">
        <name>[4Fe-4S] cluster</name>
        <dbReference type="ChEBI" id="CHEBI:49883"/>
    </cofactor>
    <text evidence="8">Binds 2 [4Fe-4S] clusters per subunit.</text>
</comment>
<comment type="subcellular location">
    <subcellularLocation>
        <location evidence="8">Cell membrane</location>
        <topology evidence="8">Peripheral membrane protein</topology>
    </subcellularLocation>
</comment>
<keyword evidence="11" id="KW-1185">Reference proteome</keyword>
<keyword evidence="6 8" id="KW-0408">Iron</keyword>
<keyword evidence="8" id="KW-0472">Membrane</keyword>
<keyword evidence="8" id="KW-0520">NAD</keyword>
<evidence type="ECO:0000259" key="9">
    <source>
        <dbReference type="PROSITE" id="PS51379"/>
    </source>
</evidence>
<dbReference type="HAMAP" id="MF_01351">
    <property type="entry name" value="NDH1_NuoI"/>
    <property type="match status" value="1"/>
</dbReference>
<keyword evidence="7 8" id="KW-0411">Iron-sulfur</keyword>
<dbReference type="SUPFAM" id="SSF54862">
    <property type="entry name" value="4Fe-4S ferredoxins"/>
    <property type="match status" value="1"/>
</dbReference>
<dbReference type="GO" id="GO:0009060">
    <property type="term" value="P:aerobic respiration"/>
    <property type="evidence" value="ECO:0007669"/>
    <property type="project" value="TreeGrafter"/>
</dbReference>
<feature type="binding site" evidence="8">
    <location>
        <position position="119"/>
    </location>
    <ligand>
        <name>[4Fe-4S] cluster</name>
        <dbReference type="ChEBI" id="CHEBI:49883"/>
        <label>2</label>
    </ligand>
</feature>
<keyword evidence="4" id="KW-0677">Repeat</keyword>
<dbReference type="GO" id="GO:0050136">
    <property type="term" value="F:NADH dehydrogenase (quinone) (non-electrogenic) activity"/>
    <property type="evidence" value="ECO:0007669"/>
    <property type="project" value="UniProtKB-UniRule"/>
</dbReference>
<keyword evidence="2 8" id="KW-0004">4Fe-4S</keyword>
<name>A0A327WYT5_LARAB</name>
<dbReference type="PANTHER" id="PTHR10849">
    <property type="entry name" value="NADH DEHYDROGENASE UBIQUINONE IRON-SULFUR PROTEIN 8, MITOCHONDRIAL"/>
    <property type="match status" value="1"/>
</dbReference>
<accession>A0A327WYT5</accession>
<evidence type="ECO:0000256" key="8">
    <source>
        <dbReference type="HAMAP-Rule" id="MF_01351"/>
    </source>
</evidence>
<dbReference type="AlphaFoldDB" id="A0A327WYT5"/>
<organism evidence="10 11">
    <name type="scientific">Larkinella arboricola</name>
    <dbReference type="NCBI Taxonomy" id="643671"/>
    <lineage>
        <taxon>Bacteria</taxon>
        <taxon>Pseudomonadati</taxon>
        <taxon>Bacteroidota</taxon>
        <taxon>Cytophagia</taxon>
        <taxon>Cytophagales</taxon>
        <taxon>Spirosomataceae</taxon>
        <taxon>Larkinella</taxon>
    </lineage>
</organism>
<dbReference type="InterPro" id="IPR017896">
    <property type="entry name" value="4Fe4S_Fe-S-bd"/>
</dbReference>
<dbReference type="RefSeq" id="WP_111628679.1">
    <property type="nucleotide sequence ID" value="NZ_QLMC01000003.1"/>
</dbReference>
<feature type="domain" description="4Fe-4S ferredoxin-type" evidence="9">
    <location>
        <begin position="110"/>
        <end position="139"/>
    </location>
</feature>
<dbReference type="OrthoDB" id="9808559at2"/>
<comment type="function">
    <text evidence="8">NDH-1 shuttles electrons from NADH, via FMN and iron-sulfur (Fe-S) centers, to quinones in the respiratory chain. The immediate electron acceptor for the enzyme in this species is believed to be ubiquinone. Couples the redox reaction to proton translocation (for every two electrons transferred, four hydrogen ions are translocated across the cytoplasmic membrane), and thus conserves the redox energy in a proton gradient.</text>
</comment>
<dbReference type="PROSITE" id="PS00198">
    <property type="entry name" value="4FE4S_FER_1"/>
    <property type="match status" value="2"/>
</dbReference>
<keyword evidence="8" id="KW-1003">Cell membrane</keyword>
<comment type="subunit">
    <text evidence="8">NDH-1 is composed of 14 different subunits. Subunits NuoA, H, J, K, L, M, N constitute the membrane sector of the complex.</text>
</comment>
<dbReference type="Gene3D" id="3.30.70.3270">
    <property type="match status" value="1"/>
</dbReference>
<protein>
    <recommendedName>
        <fullName evidence="8">NADH-quinone oxidoreductase subunit I</fullName>
        <ecNumber evidence="8">7.1.1.-</ecNumber>
    </recommendedName>
    <alternativeName>
        <fullName evidence="8">NADH dehydrogenase I subunit I</fullName>
    </alternativeName>
    <alternativeName>
        <fullName evidence="8">NDH-1 subunit I</fullName>
    </alternativeName>
</protein>
<dbReference type="InterPro" id="IPR017900">
    <property type="entry name" value="4Fe4S_Fe_S_CS"/>
</dbReference>
<reference evidence="10 11" key="1">
    <citation type="submission" date="2018-06" db="EMBL/GenBank/DDBJ databases">
        <title>Genomic Encyclopedia of Archaeal and Bacterial Type Strains, Phase II (KMG-II): from individual species to whole genera.</title>
        <authorList>
            <person name="Goeker M."/>
        </authorList>
    </citation>
    <scope>NUCLEOTIDE SEQUENCE [LARGE SCALE GENOMIC DNA]</scope>
    <source>
        <strain evidence="10 11">DSM 21851</strain>
    </source>
</reference>
<feature type="binding site" evidence="8">
    <location>
        <position position="79"/>
    </location>
    <ligand>
        <name>[4Fe-4S] cluster</name>
        <dbReference type="ChEBI" id="CHEBI:49883"/>
        <label>1</label>
    </ligand>
</feature>
<dbReference type="GO" id="GO:0005886">
    <property type="term" value="C:plasma membrane"/>
    <property type="evidence" value="ECO:0007669"/>
    <property type="project" value="UniProtKB-SubCell"/>
</dbReference>
<feature type="binding site" evidence="8">
    <location>
        <position position="125"/>
    </location>
    <ligand>
        <name>[4Fe-4S] cluster</name>
        <dbReference type="ChEBI" id="CHEBI:49883"/>
        <label>2</label>
    </ligand>
</feature>
<evidence type="ECO:0000313" key="10">
    <source>
        <dbReference type="EMBL" id="RAJ97710.1"/>
    </source>
</evidence>
<dbReference type="EC" id="7.1.1.-" evidence="8"/>
<evidence type="ECO:0000256" key="6">
    <source>
        <dbReference type="ARBA" id="ARBA00023004"/>
    </source>
</evidence>
<evidence type="ECO:0000256" key="2">
    <source>
        <dbReference type="ARBA" id="ARBA00022485"/>
    </source>
</evidence>
<dbReference type="Proteomes" id="UP000248790">
    <property type="component" value="Unassembled WGS sequence"/>
</dbReference>
<proteinExistence type="inferred from homology"/>
<dbReference type="GO" id="GO:0005506">
    <property type="term" value="F:iron ion binding"/>
    <property type="evidence" value="ECO:0007669"/>
    <property type="project" value="UniProtKB-UniRule"/>
</dbReference>
<dbReference type="NCBIfam" id="TIGR01971">
    <property type="entry name" value="NuoI"/>
    <property type="match status" value="1"/>
</dbReference>
<evidence type="ECO:0000256" key="7">
    <source>
        <dbReference type="ARBA" id="ARBA00023014"/>
    </source>
</evidence>
<evidence type="ECO:0000256" key="3">
    <source>
        <dbReference type="ARBA" id="ARBA00022723"/>
    </source>
</evidence>
<dbReference type="PROSITE" id="PS51379">
    <property type="entry name" value="4FE4S_FER_2"/>
    <property type="match status" value="2"/>
</dbReference>
<evidence type="ECO:0000256" key="5">
    <source>
        <dbReference type="ARBA" id="ARBA00022967"/>
    </source>
</evidence>
<feature type="binding site" evidence="8">
    <location>
        <position position="129"/>
    </location>
    <ligand>
        <name>[4Fe-4S] cluster</name>
        <dbReference type="ChEBI" id="CHEBI:49883"/>
        <label>1</label>
    </ligand>
</feature>
<keyword evidence="8" id="KW-0874">Quinone</keyword>
<dbReference type="InterPro" id="IPR010226">
    <property type="entry name" value="NADH_quinone_OxRdtase_chainI"/>
</dbReference>
<feature type="binding site" evidence="8">
    <location>
        <position position="83"/>
    </location>
    <ligand>
        <name>[4Fe-4S] cluster</name>
        <dbReference type="ChEBI" id="CHEBI:49883"/>
        <label>2</label>
    </ligand>
</feature>
<comment type="caution">
    <text evidence="10">The sequence shown here is derived from an EMBL/GenBank/DDBJ whole genome shotgun (WGS) entry which is preliminary data.</text>
</comment>